<dbReference type="Proteomes" id="UP000622580">
    <property type="component" value="Unassembled WGS sequence"/>
</dbReference>
<reference evidence="1" key="1">
    <citation type="submission" date="2021-04" db="EMBL/GenBank/DDBJ databases">
        <title>Draft genome assembly of strain Phenylobacterium sp. 20VBR1 using MiniION and Illumina platforms.</title>
        <authorList>
            <person name="Thomas F.A."/>
            <person name="Krishnan K.P."/>
            <person name="Sinha R.K."/>
        </authorList>
    </citation>
    <scope>NUCLEOTIDE SEQUENCE</scope>
    <source>
        <strain evidence="1">20VBR1</strain>
    </source>
</reference>
<accession>A0A941HWL0</accession>
<evidence type="ECO:0000313" key="1">
    <source>
        <dbReference type="EMBL" id="MBR7619352.1"/>
    </source>
</evidence>
<proteinExistence type="predicted"/>
<keyword evidence="2" id="KW-1185">Reference proteome</keyword>
<gene>
    <name evidence="1" type="ORF">JKL49_08135</name>
</gene>
<dbReference type="RefSeq" id="WP_215339709.1">
    <property type="nucleotide sequence ID" value="NZ_JAGSGD010000001.1"/>
</dbReference>
<dbReference type="InterPro" id="IPR008318">
    <property type="entry name" value="UCP030820"/>
</dbReference>
<protein>
    <submittedName>
        <fullName evidence="1">DUF934 domain-containing protein</fullName>
    </submittedName>
</protein>
<evidence type="ECO:0000313" key="2">
    <source>
        <dbReference type="Proteomes" id="UP000622580"/>
    </source>
</evidence>
<dbReference type="EMBL" id="JAGSGD010000001">
    <property type="protein sequence ID" value="MBR7619352.1"/>
    <property type="molecule type" value="Genomic_DNA"/>
</dbReference>
<dbReference type="Pfam" id="PF06073">
    <property type="entry name" value="DUF934"/>
    <property type="match status" value="1"/>
</dbReference>
<sequence length="167" mass="18226">MPKLIRIEGGQFVSADDPFTHVADDEGLPPGDVIISLTRFSSEGDTLISQGRAVGVRIEPDEEVEALAYDLPKVAVVAVAFPKYRDGRGFSTAHLLRARFGFKGEVRAVGEVLREEANFLTRCGCDSFEPADGSSPAQWAHAANRHRHVYQRAADGRTPAFTERAES</sequence>
<dbReference type="PIRSF" id="PIRSF030820">
    <property type="entry name" value="UCP030820"/>
    <property type="match status" value="1"/>
</dbReference>
<dbReference type="AlphaFoldDB" id="A0A941HWL0"/>
<organism evidence="1 2">
    <name type="scientific">Phenylobacterium glaciei</name>
    <dbReference type="NCBI Taxonomy" id="2803784"/>
    <lineage>
        <taxon>Bacteria</taxon>
        <taxon>Pseudomonadati</taxon>
        <taxon>Pseudomonadota</taxon>
        <taxon>Alphaproteobacteria</taxon>
        <taxon>Caulobacterales</taxon>
        <taxon>Caulobacteraceae</taxon>
        <taxon>Phenylobacterium</taxon>
    </lineage>
</organism>
<comment type="caution">
    <text evidence="1">The sequence shown here is derived from an EMBL/GenBank/DDBJ whole genome shotgun (WGS) entry which is preliminary data.</text>
</comment>
<name>A0A941HWL0_9CAUL</name>